<feature type="non-terminal residue" evidence="1">
    <location>
        <position position="263"/>
    </location>
</feature>
<sequence>MLYGQENAKTKIVNLEKKFATPDSKYYKSEIKIPEEVVDYYFLQGIPKENTVRKIFEIPIKQGANPITISKETDINKIYTYVSLDTIKKEKTIIVDTNCNLDFSDDKIYTFSLANYAVTKYTKEHDILCPIIQVNYFDKYQNKEVLFYLKLDPYSSDKNRSSYHSDEDYYLEYLWYTCHFWEGTAIIEGKEYMVHANSAKTNDFTQIELGDNPRFLFFQPTDTIFPLNYQINDSVIIDKEIFLLKELNNDKLNLETLGSSHAY</sequence>
<protein>
    <submittedName>
        <fullName evidence="1">Uncharacterized protein</fullName>
    </submittedName>
</protein>
<proteinExistence type="predicted"/>
<comment type="caution">
    <text evidence="1">The sequence shown here is derived from an EMBL/GenBank/DDBJ whole genome shotgun (WGS) entry which is preliminary data.</text>
</comment>
<dbReference type="AlphaFoldDB" id="A0A3D2SG65"/>
<name>A0A3D2SG65_9BACE</name>
<accession>A0A3D2SG65</accession>
<evidence type="ECO:0000313" key="2">
    <source>
        <dbReference type="Proteomes" id="UP000263098"/>
    </source>
</evidence>
<dbReference type="EMBL" id="DPVG01000268">
    <property type="protein sequence ID" value="HCK24588.1"/>
    <property type="molecule type" value="Genomic_DNA"/>
</dbReference>
<dbReference type="Proteomes" id="UP000263098">
    <property type="component" value="Unassembled WGS sequence"/>
</dbReference>
<evidence type="ECO:0000313" key="1">
    <source>
        <dbReference type="EMBL" id="HCK24588.1"/>
    </source>
</evidence>
<gene>
    <name evidence="1" type="ORF">DHW31_07410</name>
</gene>
<reference evidence="1 2" key="1">
    <citation type="journal article" date="2018" name="Nat. Biotechnol.">
        <title>A standardized bacterial taxonomy based on genome phylogeny substantially revises the tree of life.</title>
        <authorList>
            <person name="Parks D.H."/>
            <person name="Chuvochina M."/>
            <person name="Waite D.W."/>
            <person name="Rinke C."/>
            <person name="Skarshewski A."/>
            <person name="Chaumeil P.A."/>
            <person name="Hugenholtz P."/>
        </authorList>
    </citation>
    <scope>NUCLEOTIDE SEQUENCE [LARGE SCALE GENOMIC DNA]</scope>
    <source>
        <strain evidence="1">UBA9667</strain>
    </source>
</reference>
<organism evidence="1 2">
    <name type="scientific">Bacteroides graminisolvens</name>
    <dbReference type="NCBI Taxonomy" id="477666"/>
    <lineage>
        <taxon>Bacteria</taxon>
        <taxon>Pseudomonadati</taxon>
        <taxon>Bacteroidota</taxon>
        <taxon>Bacteroidia</taxon>
        <taxon>Bacteroidales</taxon>
        <taxon>Bacteroidaceae</taxon>
        <taxon>Bacteroides</taxon>
    </lineage>
</organism>